<organism evidence="6 7">
    <name type="scientific">Chondromyces apiculatus DSM 436</name>
    <dbReference type="NCBI Taxonomy" id="1192034"/>
    <lineage>
        <taxon>Bacteria</taxon>
        <taxon>Pseudomonadati</taxon>
        <taxon>Myxococcota</taxon>
        <taxon>Polyangia</taxon>
        <taxon>Polyangiales</taxon>
        <taxon>Polyangiaceae</taxon>
        <taxon>Chondromyces</taxon>
    </lineage>
</organism>
<dbReference type="InterPro" id="IPR036390">
    <property type="entry name" value="WH_DNA-bd_sf"/>
</dbReference>
<protein>
    <submittedName>
        <fullName evidence="6">Transcriptional regulator, LysR family</fullName>
    </submittedName>
</protein>
<evidence type="ECO:0000313" key="7">
    <source>
        <dbReference type="Proteomes" id="UP000019678"/>
    </source>
</evidence>
<proteinExistence type="inferred from homology"/>
<dbReference type="GO" id="GO:0006351">
    <property type="term" value="P:DNA-templated transcription"/>
    <property type="evidence" value="ECO:0007669"/>
    <property type="project" value="TreeGrafter"/>
</dbReference>
<dbReference type="PROSITE" id="PS50931">
    <property type="entry name" value="HTH_LYSR"/>
    <property type="match status" value="1"/>
</dbReference>
<keyword evidence="2" id="KW-0805">Transcription regulation</keyword>
<dbReference type="eggNOG" id="COG0583">
    <property type="taxonomic scope" value="Bacteria"/>
</dbReference>
<evidence type="ECO:0000256" key="3">
    <source>
        <dbReference type="ARBA" id="ARBA00023125"/>
    </source>
</evidence>
<dbReference type="SUPFAM" id="SSF53850">
    <property type="entry name" value="Periplasmic binding protein-like II"/>
    <property type="match status" value="1"/>
</dbReference>
<evidence type="ECO:0000256" key="4">
    <source>
        <dbReference type="ARBA" id="ARBA00023163"/>
    </source>
</evidence>
<dbReference type="GO" id="GO:0003700">
    <property type="term" value="F:DNA-binding transcription factor activity"/>
    <property type="evidence" value="ECO:0007669"/>
    <property type="project" value="InterPro"/>
</dbReference>
<keyword evidence="3" id="KW-0238">DNA-binding</keyword>
<comment type="similarity">
    <text evidence="1">Belongs to the LysR transcriptional regulatory family.</text>
</comment>
<keyword evidence="4" id="KW-0804">Transcription</keyword>
<dbReference type="Gene3D" id="1.10.10.10">
    <property type="entry name" value="Winged helix-like DNA-binding domain superfamily/Winged helix DNA-binding domain"/>
    <property type="match status" value="1"/>
</dbReference>
<dbReference type="CDD" id="cd08422">
    <property type="entry name" value="PBP2_CrgA_like"/>
    <property type="match status" value="1"/>
</dbReference>
<gene>
    <name evidence="6" type="ORF">CAP_6170</name>
</gene>
<dbReference type="EMBL" id="ASRX01000050">
    <property type="protein sequence ID" value="EYF03194.1"/>
    <property type="molecule type" value="Genomic_DNA"/>
</dbReference>
<dbReference type="GO" id="GO:0043565">
    <property type="term" value="F:sequence-specific DNA binding"/>
    <property type="evidence" value="ECO:0007669"/>
    <property type="project" value="TreeGrafter"/>
</dbReference>
<dbReference type="SUPFAM" id="SSF46785">
    <property type="entry name" value="Winged helix' DNA-binding domain"/>
    <property type="match status" value="1"/>
</dbReference>
<evidence type="ECO:0000313" key="6">
    <source>
        <dbReference type="EMBL" id="EYF03194.1"/>
    </source>
</evidence>
<dbReference type="OrthoDB" id="9808620at2"/>
<evidence type="ECO:0000256" key="2">
    <source>
        <dbReference type="ARBA" id="ARBA00023015"/>
    </source>
</evidence>
<sequence>MDLNHLSLFTAVAETASFTEAARRLGVPKSTVSRAIATLEADLGVRLLQRTTRAVALTTAGQAFLARVGPHLRSLTAAVGNVPELDEEPSGTLRLTATADFGTAVLAEILVGFCRRYPRVTLDMALTSRTVDLVKEGFDAAFRLLLAKPRDSGLIARKLVDLNMQYYAAPEYLLARGTPKTLDELGDHDSVSLTGGRPSLPSERVLAKTHTRLLADDGFFAREAVRQGMGIGLFPSFLAQQDVLTGKLVRVLPRWTLPTGGIFLVYPSGRHLPKKMVVLREHLTDALRARFQGAPKSTPT</sequence>
<name>A0A017T1R0_9BACT</name>
<dbReference type="Pfam" id="PF00126">
    <property type="entry name" value="HTH_1"/>
    <property type="match status" value="1"/>
</dbReference>
<evidence type="ECO:0000259" key="5">
    <source>
        <dbReference type="PROSITE" id="PS50931"/>
    </source>
</evidence>
<evidence type="ECO:0000256" key="1">
    <source>
        <dbReference type="ARBA" id="ARBA00009437"/>
    </source>
</evidence>
<dbReference type="Proteomes" id="UP000019678">
    <property type="component" value="Unassembled WGS sequence"/>
</dbReference>
<comment type="caution">
    <text evidence="6">The sequence shown here is derived from an EMBL/GenBank/DDBJ whole genome shotgun (WGS) entry which is preliminary data.</text>
</comment>
<dbReference type="RefSeq" id="WP_044246585.1">
    <property type="nucleotide sequence ID" value="NZ_ASRX01000050.1"/>
</dbReference>
<feature type="domain" description="HTH lysR-type" evidence="5">
    <location>
        <begin position="1"/>
        <end position="58"/>
    </location>
</feature>
<reference evidence="6 7" key="1">
    <citation type="submission" date="2013-05" db="EMBL/GenBank/DDBJ databases">
        <title>Genome assembly of Chondromyces apiculatus DSM 436.</title>
        <authorList>
            <person name="Sharma G."/>
            <person name="Khatri I."/>
            <person name="Kaur C."/>
            <person name="Mayilraj S."/>
            <person name="Subramanian S."/>
        </authorList>
    </citation>
    <scope>NUCLEOTIDE SEQUENCE [LARGE SCALE GENOMIC DNA]</scope>
    <source>
        <strain evidence="6 7">DSM 436</strain>
    </source>
</reference>
<dbReference type="AlphaFoldDB" id="A0A017T1R0"/>
<dbReference type="PRINTS" id="PR00039">
    <property type="entry name" value="HTHLYSR"/>
</dbReference>
<dbReference type="InterPro" id="IPR005119">
    <property type="entry name" value="LysR_subst-bd"/>
</dbReference>
<dbReference type="Gene3D" id="3.40.190.290">
    <property type="match status" value="1"/>
</dbReference>
<dbReference type="FunFam" id="1.10.10.10:FF:000001">
    <property type="entry name" value="LysR family transcriptional regulator"/>
    <property type="match status" value="1"/>
</dbReference>
<dbReference type="InterPro" id="IPR036388">
    <property type="entry name" value="WH-like_DNA-bd_sf"/>
</dbReference>
<accession>A0A017T1R0</accession>
<dbReference type="STRING" id="1192034.CAP_6170"/>
<dbReference type="Pfam" id="PF03466">
    <property type="entry name" value="LysR_substrate"/>
    <property type="match status" value="1"/>
</dbReference>
<keyword evidence="7" id="KW-1185">Reference proteome</keyword>
<dbReference type="PANTHER" id="PTHR30537:SF5">
    <property type="entry name" value="HTH-TYPE TRANSCRIPTIONAL ACTIVATOR TTDR-RELATED"/>
    <property type="match status" value="1"/>
</dbReference>
<dbReference type="PANTHER" id="PTHR30537">
    <property type="entry name" value="HTH-TYPE TRANSCRIPTIONAL REGULATOR"/>
    <property type="match status" value="1"/>
</dbReference>
<dbReference type="InterPro" id="IPR000847">
    <property type="entry name" value="LysR_HTH_N"/>
</dbReference>
<dbReference type="InterPro" id="IPR058163">
    <property type="entry name" value="LysR-type_TF_proteobact-type"/>
</dbReference>